<dbReference type="Proteomes" id="UP000553632">
    <property type="component" value="Unassembled WGS sequence"/>
</dbReference>
<dbReference type="EMBL" id="JABANO010027182">
    <property type="protein sequence ID" value="KAF4717279.1"/>
    <property type="molecule type" value="Genomic_DNA"/>
</dbReference>
<name>A0A7J6R8V7_PEROL</name>
<keyword evidence="2" id="KW-1185">Reference proteome</keyword>
<evidence type="ECO:0000313" key="1">
    <source>
        <dbReference type="EMBL" id="KAF4717279.1"/>
    </source>
</evidence>
<evidence type="ECO:0000313" key="2">
    <source>
        <dbReference type="Proteomes" id="UP000553632"/>
    </source>
</evidence>
<protein>
    <submittedName>
        <fullName evidence="1">Uncharacterized protein</fullName>
    </submittedName>
</protein>
<organism evidence="1 2">
    <name type="scientific">Perkinsus olseni</name>
    <name type="common">Perkinsus atlanticus</name>
    <dbReference type="NCBI Taxonomy" id="32597"/>
    <lineage>
        <taxon>Eukaryota</taxon>
        <taxon>Sar</taxon>
        <taxon>Alveolata</taxon>
        <taxon>Perkinsozoa</taxon>
        <taxon>Perkinsea</taxon>
        <taxon>Perkinsida</taxon>
        <taxon>Perkinsidae</taxon>
        <taxon>Perkinsus</taxon>
    </lineage>
</organism>
<sequence>MIKVVYFASHSSPVDAADVLDSFALGWGGGAAAADMRRFSKQNLIRLAVGMAGLQADDALRLPPRR</sequence>
<gene>
    <name evidence="1" type="ORF">FOZ63_024331</name>
</gene>
<reference evidence="1 2" key="1">
    <citation type="submission" date="2020-04" db="EMBL/GenBank/DDBJ databases">
        <title>Perkinsus olseni comparative genomics.</title>
        <authorList>
            <person name="Bogema D.R."/>
        </authorList>
    </citation>
    <scope>NUCLEOTIDE SEQUENCE [LARGE SCALE GENOMIC DNA]</scope>
    <source>
        <strain evidence="1 2">ATCC PRA-207</strain>
    </source>
</reference>
<proteinExistence type="predicted"/>
<dbReference type="AlphaFoldDB" id="A0A7J6R8V7"/>
<comment type="caution">
    <text evidence="1">The sequence shown here is derived from an EMBL/GenBank/DDBJ whole genome shotgun (WGS) entry which is preliminary data.</text>
</comment>
<accession>A0A7J6R8V7</accession>